<dbReference type="EMBL" id="RRCF01000001">
    <property type="protein sequence ID" value="RRJ23206.1"/>
    <property type="molecule type" value="Genomic_DNA"/>
</dbReference>
<sequence>MSTLCPVCLSNDLKGFVHRDQIPVHQNLVMTSVQQAKACHKGDLDFSLCASCGFLFNRAFDLSALSYGDNYDNTQSHSPMFERYMDELVSDLVENQGVRNCTVVEVGCGKGVFLKKLISYPGANNKGIGFDPSYVGEVELFDGKLKFVRQFYDASCAEVAADVVICRHVIEHVPSPLELLHSVRAAITNRPHAKIFFETPCVNWILKNKVVWDFFYEHCSLFSKESLSTAFELAGFQVTDVRHIFEGQYLWLTAVPAQDVKPHFFPALTLDLAQRYKQDETALLNNLAELVARLSQNGGVALWGAGAKGATLAYLLDPNVQTISAVIDVNPNKQGKFLPGSGHPIISPASLKTLGLRNAVLMNPNYRAEIEQLLIELQVTINLHEWSAS</sequence>
<evidence type="ECO:0000259" key="1">
    <source>
        <dbReference type="Pfam" id="PF08484"/>
    </source>
</evidence>
<keyword evidence="2" id="KW-0808">Transferase</keyword>
<dbReference type="OrthoDB" id="9815644at2"/>
<dbReference type="GO" id="GO:0008168">
    <property type="term" value="F:methyltransferase activity"/>
    <property type="evidence" value="ECO:0007669"/>
    <property type="project" value="UniProtKB-KW"/>
</dbReference>
<reference evidence="2 3" key="1">
    <citation type="submission" date="2018-11" db="EMBL/GenBank/DDBJ databases">
        <title>Draft genome analysis of Rheinheimera mesophila isolated from an industrial waste site.</title>
        <authorList>
            <person name="Yu Q."/>
            <person name="Qi Y."/>
            <person name="Zhang H."/>
            <person name="Lu Y."/>
            <person name="Pu J."/>
        </authorList>
    </citation>
    <scope>NUCLEOTIDE SEQUENCE [LARGE SCALE GENOMIC DNA]</scope>
    <source>
        <strain evidence="2 3">IITR13</strain>
    </source>
</reference>
<dbReference type="Pfam" id="PF13489">
    <property type="entry name" value="Methyltransf_23"/>
    <property type="match status" value="1"/>
</dbReference>
<dbReference type="SUPFAM" id="SSF53335">
    <property type="entry name" value="S-adenosyl-L-methionine-dependent methyltransferases"/>
    <property type="match status" value="1"/>
</dbReference>
<accession>A0A3P3QPL7</accession>
<dbReference type="InterPro" id="IPR013691">
    <property type="entry name" value="MeTrfase_14"/>
</dbReference>
<evidence type="ECO:0000313" key="3">
    <source>
        <dbReference type="Proteomes" id="UP000276260"/>
    </source>
</evidence>
<feature type="domain" description="C-methyltransferase" evidence="1">
    <location>
        <begin position="274"/>
        <end position="372"/>
    </location>
</feature>
<dbReference type="AlphaFoldDB" id="A0A3P3QPL7"/>
<dbReference type="Proteomes" id="UP000276260">
    <property type="component" value="Unassembled WGS sequence"/>
</dbReference>
<gene>
    <name evidence="2" type="ORF">EIK76_03725</name>
</gene>
<protein>
    <submittedName>
        <fullName evidence="2">Methyltransferase domain-containing protein</fullName>
    </submittedName>
</protein>
<evidence type="ECO:0000313" key="2">
    <source>
        <dbReference type="EMBL" id="RRJ23206.1"/>
    </source>
</evidence>
<proteinExistence type="predicted"/>
<dbReference type="Pfam" id="PF08484">
    <property type="entry name" value="Methyltransf_14"/>
    <property type="match status" value="1"/>
</dbReference>
<name>A0A3P3QPL7_9GAMM</name>
<dbReference type="InterPro" id="IPR029063">
    <property type="entry name" value="SAM-dependent_MTases_sf"/>
</dbReference>
<dbReference type="GO" id="GO:0032259">
    <property type="term" value="P:methylation"/>
    <property type="evidence" value="ECO:0007669"/>
    <property type="project" value="UniProtKB-KW"/>
</dbReference>
<dbReference type="CDD" id="cd02440">
    <property type="entry name" value="AdoMet_MTases"/>
    <property type="match status" value="1"/>
</dbReference>
<organism evidence="2 3">
    <name type="scientific">Rheinheimera mesophila</name>
    <dbReference type="NCBI Taxonomy" id="1547515"/>
    <lineage>
        <taxon>Bacteria</taxon>
        <taxon>Pseudomonadati</taxon>
        <taxon>Pseudomonadota</taxon>
        <taxon>Gammaproteobacteria</taxon>
        <taxon>Chromatiales</taxon>
        <taxon>Chromatiaceae</taxon>
        <taxon>Rheinheimera</taxon>
    </lineage>
</organism>
<comment type="caution">
    <text evidence="2">The sequence shown here is derived from an EMBL/GenBank/DDBJ whole genome shotgun (WGS) entry which is preliminary data.</text>
</comment>
<dbReference type="RefSeq" id="WP_046520007.1">
    <property type="nucleotide sequence ID" value="NZ_LAVS01000022.1"/>
</dbReference>
<keyword evidence="2" id="KW-0489">Methyltransferase</keyword>
<dbReference type="Gene3D" id="3.40.50.720">
    <property type="entry name" value="NAD(P)-binding Rossmann-like Domain"/>
    <property type="match status" value="1"/>
</dbReference>
<dbReference type="Gene3D" id="3.40.50.150">
    <property type="entry name" value="Vaccinia Virus protein VP39"/>
    <property type="match status" value="1"/>
</dbReference>
<keyword evidence="3" id="KW-1185">Reference proteome</keyword>